<organism evidence="2 3">
    <name type="scientific">Anaerotruncus colihominis DSM 17241</name>
    <dbReference type="NCBI Taxonomy" id="445972"/>
    <lineage>
        <taxon>Bacteria</taxon>
        <taxon>Bacillati</taxon>
        <taxon>Bacillota</taxon>
        <taxon>Clostridia</taxon>
        <taxon>Eubacteriales</taxon>
        <taxon>Oscillospiraceae</taxon>
        <taxon>Anaerotruncus</taxon>
    </lineage>
</organism>
<evidence type="ECO:0000256" key="1">
    <source>
        <dbReference type="SAM" id="MobiDB-lite"/>
    </source>
</evidence>
<comment type="caution">
    <text evidence="2">The sequence shown here is derived from an EMBL/GenBank/DDBJ whole genome shotgun (WGS) entry which is preliminary data.</text>
</comment>
<dbReference type="HOGENOM" id="CLU_2894017_0_0_9"/>
<feature type="compositionally biased region" description="Basic and acidic residues" evidence="1">
    <location>
        <begin position="1"/>
        <end position="14"/>
    </location>
</feature>
<reference evidence="2" key="2">
    <citation type="submission" date="2013-09" db="EMBL/GenBank/DDBJ databases">
        <title>Draft genome sequence of Anaerotruncus colihominis(DSM 17241).</title>
        <authorList>
            <person name="Sudarsanam P."/>
            <person name="Ley R."/>
            <person name="Guruge J."/>
            <person name="Turnbaugh P.J."/>
            <person name="Mahowald M."/>
            <person name="Liep D."/>
            <person name="Gordon J."/>
        </authorList>
    </citation>
    <scope>NUCLEOTIDE SEQUENCE</scope>
    <source>
        <strain evidence="2">DSM 17241</strain>
    </source>
</reference>
<protein>
    <submittedName>
        <fullName evidence="2">Uncharacterized protein</fullName>
    </submittedName>
</protein>
<evidence type="ECO:0000313" key="2">
    <source>
        <dbReference type="EMBL" id="EDS11575.1"/>
    </source>
</evidence>
<keyword evidence="3" id="KW-1185">Reference proteome</keyword>
<gene>
    <name evidence="2" type="ORF">ANACOL_01781</name>
</gene>
<dbReference type="EMBL" id="ABGD02000013">
    <property type="protein sequence ID" value="EDS11575.1"/>
    <property type="molecule type" value="Genomic_DNA"/>
</dbReference>
<dbReference type="Proteomes" id="UP000003803">
    <property type="component" value="Unassembled WGS sequence"/>
</dbReference>
<feature type="region of interest" description="Disordered" evidence="1">
    <location>
        <begin position="1"/>
        <end position="30"/>
    </location>
</feature>
<proteinExistence type="predicted"/>
<sequence length="62" mass="7468">MRGIRTDAETISERKRPRRPQSGSAAALCKRDKKRKYALRYQRESRLIRRFLNFNNEIRNST</sequence>
<reference evidence="2" key="1">
    <citation type="submission" date="2007-11" db="EMBL/GenBank/DDBJ databases">
        <authorList>
            <person name="Fulton L."/>
            <person name="Clifton S."/>
            <person name="Fulton B."/>
            <person name="Xu J."/>
            <person name="Minx P."/>
            <person name="Pepin K.H."/>
            <person name="Johnson M."/>
            <person name="Thiruvilangam P."/>
            <person name="Bhonagiri V."/>
            <person name="Nash W.E."/>
            <person name="Mardis E.R."/>
            <person name="Wilson R.K."/>
        </authorList>
    </citation>
    <scope>NUCLEOTIDE SEQUENCE [LARGE SCALE GENOMIC DNA]</scope>
    <source>
        <strain evidence="2">DSM 17241</strain>
    </source>
</reference>
<name>B0PAI3_9FIRM</name>
<dbReference type="AlphaFoldDB" id="B0PAI3"/>
<accession>B0PAI3</accession>
<evidence type="ECO:0000313" key="3">
    <source>
        <dbReference type="Proteomes" id="UP000003803"/>
    </source>
</evidence>